<protein>
    <submittedName>
        <fullName evidence="2">Uncharacterized protein</fullName>
    </submittedName>
</protein>
<comment type="caution">
    <text evidence="2">The sequence shown here is derived from an EMBL/GenBank/DDBJ whole genome shotgun (WGS) entry which is preliminary data.</text>
</comment>
<dbReference type="EMBL" id="BRYA01000151">
    <property type="protein sequence ID" value="GMI41449.1"/>
    <property type="molecule type" value="Genomic_DNA"/>
</dbReference>
<name>A0A9W7GDX1_9STRA</name>
<gene>
    <name evidence="2" type="ORF">TrCOL_g11647</name>
</gene>
<dbReference type="AlphaFoldDB" id="A0A9W7GDX1"/>
<sequence length="384" mass="42850">MPRSKKKTTAMNPARLTRFLDSYSPSLPPSAGGRTSPLLMDRPPSIYDPSISWDGLSVDPRPFSRFDARPTRVDPNLTSAVGLAGNRVIELDCVNDGAVFGISTAGDKVRRIPETHEQLDTLNRARPDLGYDEVVLDEPSFSNFHLNIPTTAPARTPIGLIKGGPNADRCLLTPDERREIMEFEHKRIAAHKLIGKADGARNRLKSLMMTRHRNGVQGVDSVQNLDSRVYGELGKTLKAKVDAKVLHQTRRMENLRRINTASERMGYNPFHHNTEVLPASETKVFQSKNRASRVELDTHSRCFVDKGIPINGARTQKLRDETLAGKDWNITTGTKITTLPSKVPFRNNKMQAHPSQATMQRGRNMQGFLDLSQVTRCTSPFLPP</sequence>
<evidence type="ECO:0000313" key="3">
    <source>
        <dbReference type="Proteomes" id="UP001165065"/>
    </source>
</evidence>
<accession>A0A9W7GDX1</accession>
<organism evidence="2 3">
    <name type="scientific">Triparma columacea</name>
    <dbReference type="NCBI Taxonomy" id="722753"/>
    <lineage>
        <taxon>Eukaryota</taxon>
        <taxon>Sar</taxon>
        <taxon>Stramenopiles</taxon>
        <taxon>Ochrophyta</taxon>
        <taxon>Bolidophyceae</taxon>
        <taxon>Parmales</taxon>
        <taxon>Triparmaceae</taxon>
        <taxon>Triparma</taxon>
    </lineage>
</organism>
<proteinExistence type="predicted"/>
<keyword evidence="3" id="KW-1185">Reference proteome</keyword>
<feature type="region of interest" description="Disordered" evidence="1">
    <location>
        <begin position="21"/>
        <end position="40"/>
    </location>
</feature>
<dbReference type="OrthoDB" id="417983at2759"/>
<evidence type="ECO:0000313" key="2">
    <source>
        <dbReference type="EMBL" id="GMI41449.1"/>
    </source>
</evidence>
<evidence type="ECO:0000256" key="1">
    <source>
        <dbReference type="SAM" id="MobiDB-lite"/>
    </source>
</evidence>
<reference evidence="3" key="1">
    <citation type="journal article" date="2023" name="Commun. Biol.">
        <title>Genome analysis of Parmales, the sister group of diatoms, reveals the evolutionary specialization of diatoms from phago-mixotrophs to photoautotrophs.</title>
        <authorList>
            <person name="Ban H."/>
            <person name="Sato S."/>
            <person name="Yoshikawa S."/>
            <person name="Yamada K."/>
            <person name="Nakamura Y."/>
            <person name="Ichinomiya M."/>
            <person name="Sato N."/>
            <person name="Blanc-Mathieu R."/>
            <person name="Endo H."/>
            <person name="Kuwata A."/>
            <person name="Ogata H."/>
        </authorList>
    </citation>
    <scope>NUCLEOTIDE SEQUENCE [LARGE SCALE GENOMIC DNA]</scope>
</reference>
<dbReference type="Proteomes" id="UP001165065">
    <property type="component" value="Unassembled WGS sequence"/>
</dbReference>